<dbReference type="Gene3D" id="1.20.5.190">
    <property type="match status" value="1"/>
</dbReference>
<evidence type="ECO:0000313" key="3">
    <source>
        <dbReference type="Proteomes" id="UP000187209"/>
    </source>
</evidence>
<dbReference type="SMART" id="SM00015">
    <property type="entry name" value="IQ"/>
    <property type="match status" value="1"/>
</dbReference>
<dbReference type="Gene3D" id="1.25.40.10">
    <property type="entry name" value="Tetratricopeptide repeat domain"/>
    <property type="match status" value="2"/>
</dbReference>
<dbReference type="Pfam" id="PF00612">
    <property type="entry name" value="IQ"/>
    <property type="match status" value="1"/>
</dbReference>
<dbReference type="InterPro" id="IPR019734">
    <property type="entry name" value="TPR_rpt"/>
</dbReference>
<proteinExistence type="predicted"/>
<reference evidence="2 3" key="1">
    <citation type="submission" date="2016-11" db="EMBL/GenBank/DDBJ databases">
        <title>The macronuclear genome of Stentor coeruleus: a giant cell with tiny introns.</title>
        <authorList>
            <person name="Slabodnick M."/>
            <person name="Ruby J.G."/>
            <person name="Reiff S.B."/>
            <person name="Swart E.C."/>
            <person name="Gosai S."/>
            <person name="Prabakaran S."/>
            <person name="Witkowska E."/>
            <person name="Larue G.E."/>
            <person name="Fisher S."/>
            <person name="Freeman R.M."/>
            <person name="Gunawardena J."/>
            <person name="Chu W."/>
            <person name="Stover N.A."/>
            <person name="Gregory B.D."/>
            <person name="Nowacki M."/>
            <person name="Derisi J."/>
            <person name="Roy S.W."/>
            <person name="Marshall W.F."/>
            <person name="Sood P."/>
        </authorList>
    </citation>
    <scope>NUCLEOTIDE SEQUENCE [LARGE SCALE GENOMIC DNA]</scope>
    <source>
        <strain evidence="2">WM001</strain>
    </source>
</reference>
<dbReference type="InterPro" id="IPR011990">
    <property type="entry name" value="TPR-like_helical_dom_sf"/>
</dbReference>
<sequence>MAQGLNTKQNEEVIISYNKLAMEQLKQENYENSISYLKQALIGIKVITENQTKNKLMVITYNNFGCLFKRMSDYPKALKFLFKAVEFGSMLPDELATLAGAHLNICSIYSQQQDHVKAVKHGLKSIFLLKNIFKEQPKHLPTMIIAYHNVGTEYQLMGQIENAENCLKVGYKISSQFLGPQNNLTSTMKNALNSLIGRGKSPKYDYFTKFDSPKIKLPTVKAKSRSANRENRKNWQKAYVYDYNAVKPTKRNSYLKKINMLRNQNKFVPEGQIPNPLLPKSVSNEEISCESDKSFTSQATSSRKIDLDKHKATEKFAAIMIQSFWRGYKARRIFKELKLSCELKKAEQKARRAVENYEKLKQMMSRLKAKSPISK</sequence>
<dbReference type="SMART" id="SM00028">
    <property type="entry name" value="TPR"/>
    <property type="match status" value="4"/>
</dbReference>
<dbReference type="AlphaFoldDB" id="A0A1R2B069"/>
<comment type="caution">
    <text evidence="2">The sequence shown here is derived from an EMBL/GenBank/DDBJ whole genome shotgun (WGS) entry which is preliminary data.</text>
</comment>
<evidence type="ECO:0000256" key="1">
    <source>
        <dbReference type="SAM" id="Coils"/>
    </source>
</evidence>
<dbReference type="PANTHER" id="PTHR19959">
    <property type="entry name" value="KINESIN LIGHT CHAIN"/>
    <property type="match status" value="1"/>
</dbReference>
<dbReference type="EMBL" id="MPUH01001118">
    <property type="protein sequence ID" value="OMJ70152.1"/>
    <property type="molecule type" value="Genomic_DNA"/>
</dbReference>
<accession>A0A1R2B069</accession>
<dbReference type="InterPro" id="IPR000048">
    <property type="entry name" value="IQ_motif_EF-hand-BS"/>
</dbReference>
<dbReference type="OrthoDB" id="381520at2759"/>
<evidence type="ECO:0000313" key="2">
    <source>
        <dbReference type="EMBL" id="OMJ70152.1"/>
    </source>
</evidence>
<organism evidence="2 3">
    <name type="scientific">Stentor coeruleus</name>
    <dbReference type="NCBI Taxonomy" id="5963"/>
    <lineage>
        <taxon>Eukaryota</taxon>
        <taxon>Sar</taxon>
        <taxon>Alveolata</taxon>
        <taxon>Ciliophora</taxon>
        <taxon>Postciliodesmatophora</taxon>
        <taxon>Heterotrichea</taxon>
        <taxon>Heterotrichida</taxon>
        <taxon>Stentoridae</taxon>
        <taxon>Stentor</taxon>
    </lineage>
</organism>
<dbReference type="PANTHER" id="PTHR19959:SF119">
    <property type="entry name" value="FUNGAL LIPASE-LIKE DOMAIN-CONTAINING PROTEIN"/>
    <property type="match status" value="1"/>
</dbReference>
<dbReference type="CDD" id="cd23767">
    <property type="entry name" value="IQCD"/>
    <property type="match status" value="1"/>
</dbReference>
<dbReference type="Proteomes" id="UP000187209">
    <property type="component" value="Unassembled WGS sequence"/>
</dbReference>
<keyword evidence="3" id="KW-1185">Reference proteome</keyword>
<protein>
    <submittedName>
        <fullName evidence="2">Uncharacterized protein</fullName>
    </submittedName>
</protein>
<gene>
    <name evidence="2" type="ORF">SteCoe_31931</name>
</gene>
<feature type="coiled-coil region" evidence="1">
    <location>
        <begin position="336"/>
        <end position="370"/>
    </location>
</feature>
<dbReference type="PROSITE" id="PS50096">
    <property type="entry name" value="IQ"/>
    <property type="match status" value="1"/>
</dbReference>
<name>A0A1R2B069_9CILI</name>
<dbReference type="Pfam" id="PF13181">
    <property type="entry name" value="TPR_8"/>
    <property type="match status" value="2"/>
</dbReference>
<keyword evidence="1" id="KW-0175">Coiled coil</keyword>
<dbReference type="SUPFAM" id="SSF48452">
    <property type="entry name" value="TPR-like"/>
    <property type="match status" value="1"/>
</dbReference>